<organism evidence="6 7">
    <name type="scientific">Psychromonas arctica</name>
    <dbReference type="NCBI Taxonomy" id="168275"/>
    <lineage>
        <taxon>Bacteria</taxon>
        <taxon>Pseudomonadati</taxon>
        <taxon>Pseudomonadota</taxon>
        <taxon>Gammaproteobacteria</taxon>
        <taxon>Alteromonadales</taxon>
        <taxon>Psychromonadaceae</taxon>
        <taxon>Psychromonas</taxon>
    </lineage>
</organism>
<dbReference type="GO" id="GO:0005840">
    <property type="term" value="C:ribosome"/>
    <property type="evidence" value="ECO:0007669"/>
    <property type="project" value="UniProtKB-KW"/>
</dbReference>
<evidence type="ECO:0000256" key="4">
    <source>
        <dbReference type="HAMAP-Rule" id="MF_02125"/>
    </source>
</evidence>
<dbReference type="GO" id="GO:0008168">
    <property type="term" value="F:methyltransferase activity"/>
    <property type="evidence" value="ECO:0007669"/>
    <property type="project" value="UniProtKB-KW"/>
</dbReference>
<comment type="function">
    <text evidence="4">Methylates ribosomal protein uL3 on a specific glutamine residue.</text>
</comment>
<sequence>MDTIFSDEAIDELVTIQDVVRWAVTEFNRAGLFFGHGTDNAWDEAVQLILPSLNLELQSNIMILQSRLTKRERQMLVELVVIRIEQRIPVPYLTNSAWFAGLEFYVDERTLVPRSPIAELIEAKFEPWVKTPPKRILDLCTGSGCIAIACAYAFPDAEVDAVDLSEDALEVADINIQNHGVSQQVFPIQSDLFSGIENEKYDLIVSNPPYVDAEDMANLPDEYKHEPELGLACGNDGLDLVREMLRQASSMLNDEGVLFVEVGNSQVHLQAAYPEIPFQWIEFSIGGHGVFVLTKAQLDTIKI</sequence>
<dbReference type="InterPro" id="IPR007848">
    <property type="entry name" value="Small_mtfrase_dom"/>
</dbReference>
<dbReference type="Pfam" id="PF05175">
    <property type="entry name" value="MTS"/>
    <property type="match status" value="1"/>
</dbReference>
<evidence type="ECO:0000256" key="1">
    <source>
        <dbReference type="ARBA" id="ARBA00022603"/>
    </source>
</evidence>
<proteinExistence type="inferred from homology"/>
<dbReference type="SUPFAM" id="SSF53335">
    <property type="entry name" value="S-adenosyl-L-methionine-dependent methyltransferases"/>
    <property type="match status" value="1"/>
</dbReference>
<evidence type="ECO:0000259" key="5">
    <source>
        <dbReference type="Pfam" id="PF05175"/>
    </source>
</evidence>
<keyword evidence="3 4" id="KW-0949">S-adenosyl-L-methionine</keyword>
<keyword evidence="6" id="KW-0687">Ribonucleoprotein</keyword>
<dbReference type="PROSITE" id="PS00092">
    <property type="entry name" value="N6_MTASE"/>
    <property type="match status" value="1"/>
</dbReference>
<keyword evidence="6" id="KW-0689">Ribosomal protein</keyword>
<keyword evidence="2 4" id="KW-0808">Transferase</keyword>
<dbReference type="InterPro" id="IPR029063">
    <property type="entry name" value="SAM-dependent_MTases_sf"/>
</dbReference>
<name>A0ABU9H910_9GAMM</name>
<dbReference type="HAMAP" id="MF_02125">
    <property type="entry name" value="L3_methyltr_PrmB"/>
    <property type="match status" value="1"/>
</dbReference>
<keyword evidence="7" id="KW-1185">Reference proteome</keyword>
<accession>A0ABU9H910</accession>
<dbReference type="Proteomes" id="UP001366060">
    <property type="component" value="Unassembled WGS sequence"/>
</dbReference>
<evidence type="ECO:0000313" key="7">
    <source>
        <dbReference type="Proteomes" id="UP001366060"/>
    </source>
</evidence>
<dbReference type="NCBIfam" id="TIGR03534">
    <property type="entry name" value="RF_mod_PrmC"/>
    <property type="match status" value="1"/>
</dbReference>
<evidence type="ECO:0000256" key="2">
    <source>
        <dbReference type="ARBA" id="ARBA00022679"/>
    </source>
</evidence>
<dbReference type="NCBIfam" id="TIGR00536">
    <property type="entry name" value="hemK_fam"/>
    <property type="match status" value="1"/>
</dbReference>
<feature type="domain" description="Methyltransferase small" evidence="5">
    <location>
        <begin position="133"/>
        <end position="215"/>
    </location>
</feature>
<evidence type="ECO:0000313" key="6">
    <source>
        <dbReference type="EMBL" id="MEL0658369.1"/>
    </source>
</evidence>
<reference evidence="6 7" key="1">
    <citation type="submission" date="2024-02" db="EMBL/GenBank/DDBJ databases">
        <title>Bacteria isolated from the canopy kelp, Nereocystis luetkeana.</title>
        <authorList>
            <person name="Pfister C.A."/>
            <person name="Younker I.T."/>
            <person name="Light S.H."/>
        </authorList>
    </citation>
    <scope>NUCLEOTIDE SEQUENCE [LARGE SCALE GENOMIC DNA]</scope>
    <source>
        <strain evidence="6 7">TI.2.07</strain>
    </source>
</reference>
<keyword evidence="1 4" id="KW-0489">Methyltransferase</keyword>
<dbReference type="EC" id="2.1.1.298" evidence="4"/>
<dbReference type="GO" id="GO:0032259">
    <property type="term" value="P:methylation"/>
    <property type="evidence" value="ECO:0007669"/>
    <property type="project" value="UniProtKB-KW"/>
</dbReference>
<comment type="similarity">
    <text evidence="4">Belongs to the protein N5-glutamine methyltransferase family. PrmB subfamily.</text>
</comment>
<protein>
    <recommendedName>
        <fullName evidence="4">Ribosomal protein uL3 glutamine methyltransferase</fullName>
        <shortName evidence="4">uL3 MTase</shortName>
        <ecNumber evidence="4">2.1.1.298</ecNumber>
    </recommendedName>
    <alternativeName>
        <fullName evidence="4">N5-glutamine methyltransferase PrmB</fullName>
    </alternativeName>
</protein>
<dbReference type="RefSeq" id="WP_298943519.1">
    <property type="nucleotide sequence ID" value="NZ_JBAKBA010000006.1"/>
</dbReference>
<gene>
    <name evidence="4 6" type="primary">prmB</name>
    <name evidence="6" type="ORF">V6255_04370</name>
</gene>
<dbReference type="EMBL" id="JBAKBA010000006">
    <property type="protein sequence ID" value="MEL0658369.1"/>
    <property type="molecule type" value="Genomic_DNA"/>
</dbReference>
<dbReference type="PANTHER" id="PTHR47806">
    <property type="entry name" value="50S RIBOSOMAL PROTEIN L3 GLUTAMINE METHYLTRANSFERASE"/>
    <property type="match status" value="1"/>
</dbReference>
<dbReference type="Gene3D" id="3.40.50.150">
    <property type="entry name" value="Vaccinia Virus protein VP39"/>
    <property type="match status" value="1"/>
</dbReference>
<dbReference type="PANTHER" id="PTHR47806:SF1">
    <property type="entry name" value="RIBOSOMAL PROTEIN UL3 GLUTAMINE METHYLTRANSFERASE"/>
    <property type="match status" value="1"/>
</dbReference>
<dbReference type="InterPro" id="IPR017127">
    <property type="entry name" value="Ribosome_uL3_MTase"/>
</dbReference>
<comment type="catalytic activity">
    <reaction evidence="4">
        <text>L-glutaminyl-[ribosomal protein uL3] + S-adenosyl-L-methionine = N(5)-methyl-L-glutaminyl-[ribosomal protein uL3] + S-adenosyl-L-homocysteine + H(+)</text>
        <dbReference type="Rhea" id="RHEA:45020"/>
        <dbReference type="Rhea" id="RHEA-COMP:11063"/>
        <dbReference type="Rhea" id="RHEA-COMP:11064"/>
        <dbReference type="ChEBI" id="CHEBI:15378"/>
        <dbReference type="ChEBI" id="CHEBI:30011"/>
        <dbReference type="ChEBI" id="CHEBI:57856"/>
        <dbReference type="ChEBI" id="CHEBI:59789"/>
        <dbReference type="ChEBI" id="CHEBI:61891"/>
        <dbReference type="EC" id="2.1.1.298"/>
    </reaction>
</comment>
<dbReference type="NCBIfam" id="TIGR03533">
    <property type="entry name" value="L3_gln_methyl"/>
    <property type="match status" value="1"/>
</dbReference>
<dbReference type="PIRSF" id="PIRSF037167">
    <property type="entry name" value="Mtase_YfcB_prd"/>
    <property type="match status" value="1"/>
</dbReference>
<evidence type="ECO:0000256" key="3">
    <source>
        <dbReference type="ARBA" id="ARBA00022691"/>
    </source>
</evidence>
<dbReference type="InterPro" id="IPR002052">
    <property type="entry name" value="DNA_methylase_N6_adenine_CS"/>
</dbReference>
<dbReference type="InterPro" id="IPR019874">
    <property type="entry name" value="RF_methyltr_PrmC"/>
</dbReference>
<dbReference type="InterPro" id="IPR004556">
    <property type="entry name" value="HemK-like"/>
</dbReference>
<dbReference type="CDD" id="cd02440">
    <property type="entry name" value="AdoMet_MTases"/>
    <property type="match status" value="1"/>
</dbReference>
<comment type="caution">
    <text evidence="6">The sequence shown here is derived from an EMBL/GenBank/DDBJ whole genome shotgun (WGS) entry which is preliminary data.</text>
</comment>
<dbReference type="Gene3D" id="1.10.8.10">
    <property type="entry name" value="DNA helicase RuvA subunit, C-terminal domain"/>
    <property type="match status" value="1"/>
</dbReference>